<dbReference type="Proteomes" id="UP000594791">
    <property type="component" value="Plasmid unnamed"/>
</dbReference>
<gene>
    <name evidence="2" type="ORF">I6G77_28300</name>
</gene>
<accession>A0A7T2QKJ2</accession>
<proteinExistence type="predicted"/>
<feature type="chain" id="PRO_5046332848" evidence="1">
    <location>
        <begin position="24"/>
        <end position="178"/>
    </location>
</feature>
<reference evidence="2 3" key="1">
    <citation type="submission" date="2020-12" db="EMBL/GenBank/DDBJ databases">
        <title>FDA dAtabase for Regulatory Grade micrObial Sequences (FDA-ARGOS): Supporting development and validation of Infectious Disease Dx tests.</title>
        <authorList>
            <person name="Nelson B."/>
            <person name="Plummer A."/>
            <person name="Tallon L."/>
            <person name="Sadzewicz L."/>
            <person name="Zhao X."/>
            <person name="Boylan J."/>
            <person name="Ott S."/>
            <person name="Bowen H."/>
            <person name="Vavikolanu K."/>
            <person name="Mehta A."/>
            <person name="Aluvathingal J."/>
            <person name="Nadendla S."/>
            <person name="Myers T."/>
            <person name="Yan Y."/>
            <person name="Sichtig H."/>
        </authorList>
    </citation>
    <scope>NUCLEOTIDE SEQUENCE [LARGE SCALE GENOMIC DNA]</scope>
    <source>
        <strain evidence="2 3">FDAARGOS_920</strain>
        <plasmid evidence="2 3">unnamed</plasmid>
    </source>
</reference>
<evidence type="ECO:0000313" key="2">
    <source>
        <dbReference type="EMBL" id="QPR80439.1"/>
    </source>
</evidence>
<dbReference type="EMBL" id="CP065740">
    <property type="protein sequence ID" value="QPR80439.1"/>
    <property type="molecule type" value="Genomic_DNA"/>
</dbReference>
<keyword evidence="1" id="KW-0732">Signal</keyword>
<evidence type="ECO:0000313" key="3">
    <source>
        <dbReference type="Proteomes" id="UP000594791"/>
    </source>
</evidence>
<keyword evidence="3" id="KW-1185">Reference proteome</keyword>
<evidence type="ECO:0000256" key="1">
    <source>
        <dbReference type="SAM" id="SignalP"/>
    </source>
</evidence>
<dbReference type="RefSeq" id="WP_042514467.1">
    <property type="nucleotide sequence ID" value="NZ_CP065740.1"/>
</dbReference>
<name>A0A7T2QKJ2_9BACI</name>
<sequence>MKKLLLIAVLLFTSFVSTSNIYASTTSQTTSSSDQSKCTVCENKEKGEILSGDSKEKYIQNAIEDEKVSNLLNAYKEKGYKLKVEDSQVGKSLQNVIGTTLVLSKESDKGHEYAYILYNDTTGQVNDFDEEKIEKIKNMNESETQPRTCFACIAYCAALVEIPAAFAACIAFCAGSLC</sequence>
<keyword evidence="2" id="KW-0614">Plasmid</keyword>
<protein>
    <submittedName>
        <fullName evidence="2">Uncharacterized protein</fullName>
    </submittedName>
</protein>
<feature type="signal peptide" evidence="1">
    <location>
        <begin position="1"/>
        <end position="23"/>
    </location>
</feature>
<organism evidence="2 3">
    <name type="scientific">Bacillus tropicus</name>
    <dbReference type="NCBI Taxonomy" id="2026188"/>
    <lineage>
        <taxon>Bacteria</taxon>
        <taxon>Bacillati</taxon>
        <taxon>Bacillota</taxon>
        <taxon>Bacilli</taxon>
        <taxon>Bacillales</taxon>
        <taxon>Bacillaceae</taxon>
        <taxon>Bacillus</taxon>
        <taxon>Bacillus cereus group</taxon>
    </lineage>
</organism>
<geneLocation type="plasmid" evidence="2 3">
    <name>unnamed</name>
</geneLocation>